<accession>A0A834TQS9</accession>
<dbReference type="PANTHER" id="PTHR47165:SF4">
    <property type="entry name" value="OS03G0429900 PROTEIN"/>
    <property type="match status" value="1"/>
</dbReference>
<protein>
    <submittedName>
        <fullName evidence="5">Replication protein A 70 kDa DNA-binding subunit C-like</fullName>
    </submittedName>
</protein>
<keyword evidence="1 5" id="KW-0238">DNA-binding</keyword>
<dbReference type="OrthoDB" id="1425565at2759"/>
<dbReference type="Pfam" id="PF02721">
    <property type="entry name" value="DUF223"/>
    <property type="match status" value="1"/>
</dbReference>
<keyword evidence="6" id="KW-1185">Reference proteome</keyword>
<dbReference type="InterPro" id="IPR003871">
    <property type="entry name" value="RFA1B/D_OB_1st"/>
</dbReference>
<feature type="domain" description="Replication protein A OB" evidence="4">
    <location>
        <begin position="129"/>
        <end position="215"/>
    </location>
</feature>
<evidence type="ECO:0000313" key="6">
    <source>
        <dbReference type="Proteomes" id="UP000634136"/>
    </source>
</evidence>
<evidence type="ECO:0000313" key="5">
    <source>
        <dbReference type="EMBL" id="KAF7826545.1"/>
    </source>
</evidence>
<dbReference type="PANTHER" id="PTHR47165">
    <property type="entry name" value="OS03G0429900 PROTEIN"/>
    <property type="match status" value="1"/>
</dbReference>
<dbReference type="SUPFAM" id="SSF50249">
    <property type="entry name" value="Nucleic acid-binding proteins"/>
    <property type="match status" value="3"/>
</dbReference>
<dbReference type="AlphaFoldDB" id="A0A834TQS9"/>
<evidence type="ECO:0000256" key="1">
    <source>
        <dbReference type="ARBA" id="ARBA00023125"/>
    </source>
</evidence>
<dbReference type="GO" id="GO:0003677">
    <property type="term" value="F:DNA binding"/>
    <property type="evidence" value="ECO:0007669"/>
    <property type="project" value="UniProtKB-KW"/>
</dbReference>
<dbReference type="CDD" id="cd04481">
    <property type="entry name" value="RPA1_DBD_B_like"/>
    <property type="match status" value="1"/>
</dbReference>
<dbReference type="Pfam" id="PF16900">
    <property type="entry name" value="REPA_OB_2"/>
    <property type="match status" value="1"/>
</dbReference>
<organism evidence="5 6">
    <name type="scientific">Senna tora</name>
    <dbReference type="NCBI Taxonomy" id="362788"/>
    <lineage>
        <taxon>Eukaryota</taxon>
        <taxon>Viridiplantae</taxon>
        <taxon>Streptophyta</taxon>
        <taxon>Embryophyta</taxon>
        <taxon>Tracheophyta</taxon>
        <taxon>Spermatophyta</taxon>
        <taxon>Magnoliopsida</taxon>
        <taxon>eudicotyledons</taxon>
        <taxon>Gunneridae</taxon>
        <taxon>Pentapetalae</taxon>
        <taxon>rosids</taxon>
        <taxon>fabids</taxon>
        <taxon>Fabales</taxon>
        <taxon>Fabaceae</taxon>
        <taxon>Caesalpinioideae</taxon>
        <taxon>Cassia clade</taxon>
        <taxon>Senna</taxon>
    </lineage>
</organism>
<comment type="caution">
    <text evidence="5">The sequence shown here is derived from an EMBL/GenBank/DDBJ whole genome shotgun (WGS) entry which is preliminary data.</text>
</comment>
<dbReference type="InterPro" id="IPR031657">
    <property type="entry name" value="REPA_OB_2"/>
</dbReference>
<name>A0A834TQS9_9FABA</name>
<dbReference type="Gene3D" id="2.40.50.140">
    <property type="entry name" value="Nucleic acid-binding proteins"/>
    <property type="match status" value="3"/>
</dbReference>
<proteinExistence type="predicted"/>
<dbReference type="Proteomes" id="UP000634136">
    <property type="component" value="Unassembled WGS sequence"/>
</dbReference>
<sequence length="448" mass="50539">MTQMFDAVRHLDRSRNNWTIKVRVVRIWDTPPYPKTCAHHRMDMGSKIGGSVRSVFANKYRNILKEGGVYIMSGFNVVSANNTFRATNHAYKLNFQFSSRIARSNDDGSIHRYGFDFVSSKRIVSGELDYNILIDFIGRVCNISEPQSASSDPKTKRITLELEDSQRNAMLITLWGRYADHVVDFMANYSEGAIVVAIQFCKIKEYSGSISLSNSMFTTRLFINLDVNELIEFRQEAFNGLPLSLIDDLYHSGDRAVVCKRCAKKLEPDGTIFFCNKCQGLVNTSTSRFKIELMVMDASGTANITVFDREASNFLGMFAIELRKEHLENVGDPSIWPTKLDSFSRKIFVFKVAVKISQWNELPSFTIDLSSNNDDLITPVKDKSATIVGLEGRRLSFVDDSNSPTTATLSSGKRSVVEVSDDCTSPMDMSMNVDIHTKRIKIEKCLEA</sequence>
<evidence type="ECO:0000259" key="3">
    <source>
        <dbReference type="Pfam" id="PF08646"/>
    </source>
</evidence>
<feature type="domain" description="Replication factor A C-terminal" evidence="3">
    <location>
        <begin position="259"/>
        <end position="363"/>
    </location>
</feature>
<dbReference type="Pfam" id="PF08646">
    <property type="entry name" value="Rep_fac-A_C"/>
    <property type="match status" value="1"/>
</dbReference>
<dbReference type="EMBL" id="JAAIUW010000006">
    <property type="protein sequence ID" value="KAF7826545.1"/>
    <property type="molecule type" value="Genomic_DNA"/>
</dbReference>
<dbReference type="CDD" id="cd04480">
    <property type="entry name" value="RPA1_DBD_A_like"/>
    <property type="match status" value="1"/>
</dbReference>
<dbReference type="InterPro" id="IPR013955">
    <property type="entry name" value="Rep_factor-A_C"/>
</dbReference>
<feature type="domain" description="Replication protein A 70 kDa DNA-binding subunit B/D first OB fold" evidence="2">
    <location>
        <begin position="5"/>
        <end position="101"/>
    </location>
</feature>
<dbReference type="InterPro" id="IPR012340">
    <property type="entry name" value="NA-bd_OB-fold"/>
</dbReference>
<gene>
    <name evidence="5" type="ORF">G2W53_017709</name>
</gene>
<evidence type="ECO:0000259" key="4">
    <source>
        <dbReference type="Pfam" id="PF16900"/>
    </source>
</evidence>
<evidence type="ECO:0000259" key="2">
    <source>
        <dbReference type="Pfam" id="PF02721"/>
    </source>
</evidence>
<reference evidence="5" key="1">
    <citation type="submission" date="2020-09" db="EMBL/GenBank/DDBJ databases">
        <title>Genome-Enabled Discovery of Anthraquinone Biosynthesis in Senna tora.</title>
        <authorList>
            <person name="Kang S.-H."/>
            <person name="Pandey R.P."/>
            <person name="Lee C.-M."/>
            <person name="Sim J.-S."/>
            <person name="Jeong J.-T."/>
            <person name="Choi B.-S."/>
            <person name="Jung M."/>
            <person name="Ginzburg D."/>
            <person name="Zhao K."/>
            <person name="Won S.Y."/>
            <person name="Oh T.-J."/>
            <person name="Yu Y."/>
            <person name="Kim N.-H."/>
            <person name="Lee O.R."/>
            <person name="Lee T.-H."/>
            <person name="Bashyal P."/>
            <person name="Kim T.-S."/>
            <person name="Lee W.-H."/>
            <person name="Kawkins C."/>
            <person name="Kim C.-K."/>
            <person name="Kim J.S."/>
            <person name="Ahn B.O."/>
            <person name="Rhee S.Y."/>
            <person name="Sohng J.K."/>
        </authorList>
    </citation>
    <scope>NUCLEOTIDE SEQUENCE</scope>
    <source>
        <tissue evidence="5">Leaf</tissue>
    </source>
</reference>